<dbReference type="EMBL" id="BNCF01000008">
    <property type="protein sequence ID" value="GHE35095.1"/>
    <property type="molecule type" value="Genomic_DNA"/>
</dbReference>
<feature type="region of interest" description="Disordered" evidence="1">
    <location>
        <begin position="1"/>
        <end position="85"/>
    </location>
</feature>
<reference evidence="2" key="1">
    <citation type="journal article" date="2014" name="Int. J. Syst. Evol. Microbiol.">
        <title>Complete genome sequence of Corynebacterium casei LMG S-19264T (=DSM 44701T), isolated from a smear-ripened cheese.</title>
        <authorList>
            <consortium name="US DOE Joint Genome Institute (JGI-PGF)"/>
            <person name="Walter F."/>
            <person name="Albersmeier A."/>
            <person name="Kalinowski J."/>
            <person name="Ruckert C."/>
        </authorList>
    </citation>
    <scope>NUCLEOTIDE SEQUENCE</scope>
    <source>
        <strain evidence="2">KCTC 32020</strain>
    </source>
</reference>
<evidence type="ECO:0000256" key="1">
    <source>
        <dbReference type="SAM" id="MobiDB-lite"/>
    </source>
</evidence>
<sequence length="85" mass="8989">MNAREGSSGDADRGGESGGRREPLRHPTGADGLDRRLQGDNHDAAGEFVEDARRDRHSKGVAGGYDDAIDAGSGEREPRGPMQSD</sequence>
<dbReference type="Proteomes" id="UP000636453">
    <property type="component" value="Unassembled WGS sequence"/>
</dbReference>
<reference evidence="2" key="2">
    <citation type="submission" date="2020-09" db="EMBL/GenBank/DDBJ databases">
        <authorList>
            <person name="Sun Q."/>
            <person name="Kim S."/>
        </authorList>
    </citation>
    <scope>NUCLEOTIDE SEQUENCE</scope>
    <source>
        <strain evidence="2">KCTC 32020</strain>
    </source>
</reference>
<dbReference type="OrthoDB" id="6027976at2"/>
<dbReference type="AlphaFoldDB" id="A0A918Z5E5"/>
<accession>A0A918Z5E5</accession>
<proteinExistence type="predicted"/>
<feature type="compositionally biased region" description="Basic and acidic residues" evidence="1">
    <location>
        <begin position="10"/>
        <end position="25"/>
    </location>
</feature>
<comment type="caution">
    <text evidence="2">The sequence shown here is derived from an EMBL/GenBank/DDBJ whole genome shotgun (WGS) entry which is preliminary data.</text>
</comment>
<organism evidence="2 3">
    <name type="scientific">Vulcaniibacterium thermophilum</name>
    <dbReference type="NCBI Taxonomy" id="1169913"/>
    <lineage>
        <taxon>Bacteria</taxon>
        <taxon>Pseudomonadati</taxon>
        <taxon>Pseudomonadota</taxon>
        <taxon>Gammaproteobacteria</taxon>
        <taxon>Lysobacterales</taxon>
        <taxon>Lysobacteraceae</taxon>
        <taxon>Vulcaniibacterium</taxon>
    </lineage>
</organism>
<keyword evidence="3" id="KW-1185">Reference proteome</keyword>
<feature type="compositionally biased region" description="Basic and acidic residues" evidence="1">
    <location>
        <begin position="32"/>
        <end position="54"/>
    </location>
</feature>
<name>A0A918Z5E5_9GAMM</name>
<evidence type="ECO:0000313" key="2">
    <source>
        <dbReference type="EMBL" id="GHE35095.1"/>
    </source>
</evidence>
<protein>
    <submittedName>
        <fullName evidence="2">Uncharacterized protein</fullName>
    </submittedName>
</protein>
<evidence type="ECO:0000313" key="3">
    <source>
        <dbReference type="Proteomes" id="UP000636453"/>
    </source>
</evidence>
<gene>
    <name evidence="2" type="ORF">GCM10007167_16630</name>
</gene>
<dbReference type="RefSeq" id="WP_146472420.1">
    <property type="nucleotide sequence ID" value="NZ_BNCF01000008.1"/>
</dbReference>